<dbReference type="SUPFAM" id="SSF47473">
    <property type="entry name" value="EF-hand"/>
    <property type="match status" value="1"/>
</dbReference>
<evidence type="ECO:0000256" key="1">
    <source>
        <dbReference type="ARBA" id="ARBA00004141"/>
    </source>
</evidence>
<dbReference type="PANTHER" id="PTHR45689">
    <property type="entry name" value="I[[H]] CHANNEL, ISOFORM E"/>
    <property type="match status" value="1"/>
</dbReference>
<protein>
    <submittedName>
        <fullName evidence="12">Voltage-gated potassium channel</fullName>
    </submittedName>
</protein>
<comment type="caution">
    <text evidence="12">The sequence shown here is derived from an EMBL/GenBank/DDBJ whole genome shotgun (WGS) entry which is preliminary data.</text>
</comment>
<dbReference type="SMART" id="SM00100">
    <property type="entry name" value="cNMP"/>
    <property type="match status" value="1"/>
</dbReference>
<keyword evidence="6" id="KW-0406">Ion transport</keyword>
<dbReference type="PROSITE" id="PS50042">
    <property type="entry name" value="CNMP_BINDING_3"/>
    <property type="match status" value="1"/>
</dbReference>
<feature type="transmembrane region" description="Helical" evidence="9">
    <location>
        <begin position="514"/>
        <end position="536"/>
    </location>
</feature>
<evidence type="ECO:0000256" key="2">
    <source>
        <dbReference type="ARBA" id="ARBA00022448"/>
    </source>
</evidence>
<dbReference type="Pfam" id="PF00027">
    <property type="entry name" value="cNMP_binding"/>
    <property type="match status" value="1"/>
</dbReference>
<dbReference type="CDD" id="cd00038">
    <property type="entry name" value="CAP_ED"/>
    <property type="match status" value="1"/>
</dbReference>
<dbReference type="InterPro" id="IPR000595">
    <property type="entry name" value="cNMP-bd_dom"/>
</dbReference>
<dbReference type="Gene3D" id="1.10.287.630">
    <property type="entry name" value="Helix hairpin bin"/>
    <property type="match status" value="1"/>
</dbReference>
<feature type="domain" description="EF-hand" evidence="11">
    <location>
        <begin position="398"/>
        <end position="433"/>
    </location>
</feature>
<dbReference type="SMART" id="SM00054">
    <property type="entry name" value="EFh"/>
    <property type="match status" value="2"/>
</dbReference>
<evidence type="ECO:0000256" key="7">
    <source>
        <dbReference type="ARBA" id="ARBA00023136"/>
    </source>
</evidence>
<feature type="domain" description="Cyclic nucleotide-binding" evidence="10">
    <location>
        <begin position="848"/>
        <end position="945"/>
    </location>
</feature>
<accession>A0ABR1GE41</accession>
<dbReference type="Gene3D" id="1.10.287.70">
    <property type="match status" value="1"/>
</dbReference>
<dbReference type="EMBL" id="JBBJCI010000031">
    <property type="protein sequence ID" value="KAK7254237.1"/>
    <property type="molecule type" value="Genomic_DNA"/>
</dbReference>
<dbReference type="Gene3D" id="2.60.120.10">
    <property type="entry name" value="Jelly Rolls"/>
    <property type="match status" value="1"/>
</dbReference>
<feature type="transmembrane region" description="Helical" evidence="9">
    <location>
        <begin position="658"/>
        <end position="677"/>
    </location>
</feature>
<name>A0ABR1GE41_AURAN</name>
<dbReference type="Pfam" id="PF13499">
    <property type="entry name" value="EF-hand_7"/>
    <property type="match status" value="1"/>
</dbReference>
<keyword evidence="7 9" id="KW-0472">Membrane</keyword>
<evidence type="ECO:0000256" key="8">
    <source>
        <dbReference type="SAM" id="MobiDB-lite"/>
    </source>
</evidence>
<keyword evidence="4" id="KW-0106">Calcium</keyword>
<dbReference type="InterPro" id="IPR005821">
    <property type="entry name" value="Ion_trans_dom"/>
</dbReference>
<proteinExistence type="predicted"/>
<dbReference type="PROSITE" id="PS00889">
    <property type="entry name" value="CNMP_BINDING_2"/>
    <property type="match status" value="1"/>
</dbReference>
<feature type="compositionally biased region" description="Low complexity" evidence="8">
    <location>
        <begin position="272"/>
        <end position="288"/>
    </location>
</feature>
<dbReference type="CDD" id="cd00051">
    <property type="entry name" value="EFh"/>
    <property type="match status" value="1"/>
</dbReference>
<dbReference type="InterPro" id="IPR018247">
    <property type="entry name" value="EF_Hand_1_Ca_BS"/>
</dbReference>
<feature type="compositionally biased region" description="Low complexity" evidence="8">
    <location>
        <begin position="103"/>
        <end position="119"/>
    </location>
</feature>
<dbReference type="Proteomes" id="UP001363151">
    <property type="component" value="Unassembled WGS sequence"/>
</dbReference>
<dbReference type="GO" id="GO:0034220">
    <property type="term" value="P:monoatomic ion transmembrane transport"/>
    <property type="evidence" value="ECO:0007669"/>
    <property type="project" value="UniProtKB-KW"/>
</dbReference>
<keyword evidence="13" id="KW-1185">Reference proteome</keyword>
<evidence type="ECO:0000256" key="3">
    <source>
        <dbReference type="ARBA" id="ARBA00022692"/>
    </source>
</evidence>
<dbReference type="SUPFAM" id="SSF81324">
    <property type="entry name" value="Voltage-gated potassium channels"/>
    <property type="match status" value="1"/>
</dbReference>
<reference evidence="12 13" key="1">
    <citation type="submission" date="2024-03" db="EMBL/GenBank/DDBJ databases">
        <title>Aureococcus anophagefferens CCMP1851 and Kratosvirus quantuckense: Draft genome of a second virus-susceptible host strain in the model system.</title>
        <authorList>
            <person name="Chase E."/>
            <person name="Truchon A.R."/>
            <person name="Schepens W."/>
            <person name="Wilhelm S.W."/>
        </authorList>
    </citation>
    <scope>NUCLEOTIDE SEQUENCE [LARGE SCALE GENOMIC DNA]</scope>
    <source>
        <strain evidence="12 13">CCMP1851</strain>
    </source>
</reference>
<dbReference type="InterPro" id="IPR051413">
    <property type="entry name" value="K/Na_HCN_channel"/>
</dbReference>
<evidence type="ECO:0000259" key="10">
    <source>
        <dbReference type="PROSITE" id="PS50042"/>
    </source>
</evidence>
<keyword evidence="3 9" id="KW-0812">Transmembrane</keyword>
<sequence>MRDPAFIQGRFSAHATLMAVCADEMVACLEETAGLGPNVDQSAVGLSLEADSAALRPVLKKLEGLLARIEERRVRSLRLAEIDGDGVITYGEPEEERYDLSRPGGLAPLLDAPEAGAGAPPSPDDGARDIPPLGAVAAYGRPSPLSSVRESRTEPGADDRRGSDEWKEEGVPSEEVVAFDHASKSSTPRDAGDTASAPSRDLAVVEAESGAGEGAERSPASAMRAISEGRQLAAIAPGPPPADDSPTRSHAKSQAIVPVSGRPAESRRRSTESAASDALASAGGRAAGVLTPERHARAAPSGRTTWRKDQGDRAKIAEELRAKHRPEGMPLLKQISVKTAQAAIGHTTLHSARHTEKHGDESKEPARPRTARDAKAPRTHTMMLQSEAGKAAQTTELLFRARCREIFNNIDADHSGEIDLEELGVAMKLLGREMAPEAVKEMMAKFDKDGDGNLDMDEFVALMSEKEKERSERAAEVLKQRAEAMARQGNMAKLKKRMVQTDGIAMPDNTFVQIWDIMVLLLILVLFPLLPLMLAFPVISKTMRQFDTYCDIVFVVDIVKNFHVGYVDANDVLHMDRKEIARNYLTGWFWPDVASVISVLKWIDMGDSETFLSILKMVKLFKLFRTARLLDHLAPYWYQVQDYYHFHISDAWIKLCKLFFFLIVLAHWMGCVSYALARFWNFPRSSWVVVAGLVDEDGANLKTVISQYSWCVCRALGLIVMESYESPYSSGTCVETDGWCTIETWTILLSLYVGSIFYAALISNISSIVGDMNVSKRRFEEMVHNTDEYMITKNIPRDLRERVREFYHLRYAKGRIFDEGQILDSLNAELRTEIASYNTRAVVSVVPLLANSPLRFTRAMTVDMSPTIYFARDLVVQEGNSGDEMFFISNGMAEILLRACGNVAIHVISDGCYFGEVAVLFDGKRTASIRTLSVTVMYSLSSKSLLAAIADFPEIEAYLQRIAKLRRDFLLELGKAFAEDTPLPEKDDPEDKLTGLYGFEEQASAARLTHANSVYPEFDHASKTPSPQKLTPRGGPGPPGAPKPNLANSPSKGHLAMLKNQPTKAELAILDEDRPSVSFSPAEVLEAASQERAKKLHDKQVRLLGKAERTRATVVQMKGSAGDQRHNVRKFARATGQF</sequence>
<dbReference type="PANTHER" id="PTHR45689:SF5">
    <property type="entry name" value="I[[H]] CHANNEL, ISOFORM E"/>
    <property type="match status" value="1"/>
</dbReference>
<keyword evidence="12" id="KW-0407">Ion channel</keyword>
<feature type="region of interest" description="Disordered" evidence="8">
    <location>
        <begin position="348"/>
        <end position="378"/>
    </location>
</feature>
<dbReference type="PROSITE" id="PS50222">
    <property type="entry name" value="EF_HAND_2"/>
    <property type="match status" value="2"/>
</dbReference>
<dbReference type="InterPro" id="IPR011992">
    <property type="entry name" value="EF-hand-dom_pair"/>
</dbReference>
<evidence type="ECO:0000256" key="6">
    <source>
        <dbReference type="ARBA" id="ARBA00023065"/>
    </source>
</evidence>
<evidence type="ECO:0000259" key="11">
    <source>
        <dbReference type="PROSITE" id="PS50222"/>
    </source>
</evidence>
<gene>
    <name evidence="12" type="ORF">SO694_00009117</name>
</gene>
<evidence type="ECO:0000313" key="13">
    <source>
        <dbReference type="Proteomes" id="UP001363151"/>
    </source>
</evidence>
<dbReference type="InterPro" id="IPR018490">
    <property type="entry name" value="cNMP-bd_dom_sf"/>
</dbReference>
<dbReference type="Pfam" id="PF00520">
    <property type="entry name" value="Ion_trans"/>
    <property type="match status" value="1"/>
</dbReference>
<dbReference type="InterPro" id="IPR002048">
    <property type="entry name" value="EF_hand_dom"/>
</dbReference>
<feature type="transmembrane region" description="Helical" evidence="9">
    <location>
        <begin position="745"/>
        <end position="769"/>
    </location>
</feature>
<comment type="subcellular location">
    <subcellularLocation>
        <location evidence="1">Membrane</location>
        <topology evidence="1">Multi-pass membrane protein</topology>
    </subcellularLocation>
</comment>
<feature type="region of interest" description="Disordered" evidence="8">
    <location>
        <begin position="93"/>
        <end position="289"/>
    </location>
</feature>
<keyword evidence="5 9" id="KW-1133">Transmembrane helix</keyword>
<feature type="domain" description="EF-hand" evidence="11">
    <location>
        <begin position="434"/>
        <end position="469"/>
    </location>
</feature>
<feature type="compositionally biased region" description="Basic and acidic residues" evidence="8">
    <location>
        <begin position="353"/>
        <end position="376"/>
    </location>
</feature>
<dbReference type="Gene3D" id="1.10.238.10">
    <property type="entry name" value="EF-hand"/>
    <property type="match status" value="1"/>
</dbReference>
<dbReference type="PROSITE" id="PS00888">
    <property type="entry name" value="CNMP_BINDING_1"/>
    <property type="match status" value="1"/>
</dbReference>
<dbReference type="PROSITE" id="PS00018">
    <property type="entry name" value="EF_HAND_1"/>
    <property type="match status" value="2"/>
</dbReference>
<dbReference type="InterPro" id="IPR014710">
    <property type="entry name" value="RmlC-like_jellyroll"/>
</dbReference>
<evidence type="ECO:0000256" key="4">
    <source>
        <dbReference type="ARBA" id="ARBA00022837"/>
    </source>
</evidence>
<evidence type="ECO:0000256" key="5">
    <source>
        <dbReference type="ARBA" id="ARBA00022989"/>
    </source>
</evidence>
<organism evidence="12 13">
    <name type="scientific">Aureococcus anophagefferens</name>
    <name type="common">Harmful bloom alga</name>
    <dbReference type="NCBI Taxonomy" id="44056"/>
    <lineage>
        <taxon>Eukaryota</taxon>
        <taxon>Sar</taxon>
        <taxon>Stramenopiles</taxon>
        <taxon>Ochrophyta</taxon>
        <taxon>Pelagophyceae</taxon>
        <taxon>Pelagomonadales</taxon>
        <taxon>Pelagomonadaceae</taxon>
        <taxon>Aureococcus</taxon>
    </lineage>
</organism>
<feature type="compositionally biased region" description="Basic and acidic residues" evidence="8">
    <location>
        <begin position="149"/>
        <end position="170"/>
    </location>
</feature>
<dbReference type="SUPFAM" id="SSF51206">
    <property type="entry name" value="cAMP-binding domain-like"/>
    <property type="match status" value="1"/>
</dbReference>
<feature type="region of interest" description="Disordered" evidence="8">
    <location>
        <begin position="1017"/>
        <end position="1054"/>
    </location>
</feature>
<evidence type="ECO:0000256" key="9">
    <source>
        <dbReference type="SAM" id="Phobius"/>
    </source>
</evidence>
<keyword evidence="2" id="KW-0813">Transport</keyword>
<evidence type="ECO:0000313" key="12">
    <source>
        <dbReference type="EMBL" id="KAK7254237.1"/>
    </source>
</evidence>
<dbReference type="InterPro" id="IPR018488">
    <property type="entry name" value="cNMP-bd_CS"/>
</dbReference>